<evidence type="ECO:0000256" key="2">
    <source>
        <dbReference type="ARBA" id="ARBA00022553"/>
    </source>
</evidence>
<reference evidence="8 9" key="1">
    <citation type="journal article" date="2017" name="ISME J.">
        <title>An acid-tolerant ammonia-oxidizing ?-proteobacterium from soil.</title>
        <authorList>
            <person name="Hayatsu M."/>
            <person name="Tago K."/>
            <person name="Uchiyama I."/>
            <person name="Toyoda A."/>
            <person name="Wang Y."/>
            <person name="Shimomura Y."/>
            <person name="Okubo T."/>
            <person name="Kurisu F."/>
            <person name="Hirono Y."/>
            <person name="Nonaka K."/>
            <person name="Akiyama H."/>
            <person name="Itoh T."/>
            <person name="Takami H."/>
        </authorList>
    </citation>
    <scope>NUCLEOTIDE SEQUENCE [LARGE SCALE GENOMIC DNA]</scope>
    <source>
        <strain evidence="8 9">TAO100</strain>
    </source>
</reference>
<sequence>MNDTAKRISTGVLGLDRILLGGFIQQSVYLVRGGSGQGKTTLGLHFLSAVGKQERTLFIGFQESEDQLKHNAELMGIDVSNIQFLNLTLDKYFFTHQQDSNAFFAESNGKQNPLLKQIIETVKRLAPVQIFIDSITQLRFLATDIYQYRKLVLCLFYYFRKQNITVLLTSEISTEIPDEDLQSLTDGVIILDTGTAGAFLQVSKFRGSDFLHGAHQMRIDSHGLEVFPRLLPPKANLAEEERWRWSTGVEKLDKMLYGGLEAGTISLITGPSGVGKSTLASLFAARAVAHGRKVVIYLFEEEISSLLHRASSLKINLKEPFNNGRVSIEQIEPSHCLADEFAMWVNQKVEEEGVELIILDSVAGLELTLNRNEKAKIALHAFVKNLSRRGLSVILINEIESLSEQFRISESGISYLSDNVIFLRYVEIEGELKKSLGVLKKRLSPFDTRIYIYEIGPTTLSIGDSVVKQGTLSF</sequence>
<gene>
    <name evidence="8" type="ORF">TAO_1324</name>
</gene>
<dbReference type="OrthoDB" id="9787927at2"/>
<dbReference type="Proteomes" id="UP000243679">
    <property type="component" value="Chromosome"/>
</dbReference>
<dbReference type="InterPro" id="IPR003593">
    <property type="entry name" value="AAA+_ATPase"/>
</dbReference>
<protein>
    <recommendedName>
        <fullName evidence="1">non-specific serine/threonine protein kinase</fullName>
        <ecNumber evidence="1">2.7.11.1</ecNumber>
    </recommendedName>
</protein>
<dbReference type="EC" id="2.7.11.1" evidence="1"/>
<organism evidence="8 9">
    <name type="scientific">Candidatus Nitrosoglobus terrae</name>
    <dbReference type="NCBI Taxonomy" id="1630141"/>
    <lineage>
        <taxon>Bacteria</taxon>
        <taxon>Pseudomonadati</taxon>
        <taxon>Pseudomonadota</taxon>
        <taxon>Gammaproteobacteria</taxon>
        <taxon>Chromatiales</taxon>
        <taxon>Chromatiaceae</taxon>
        <taxon>Candidatus Nitrosoglobus</taxon>
    </lineage>
</organism>
<dbReference type="PRINTS" id="PR01874">
    <property type="entry name" value="DNAREPAIRADA"/>
</dbReference>
<evidence type="ECO:0000259" key="7">
    <source>
        <dbReference type="PROSITE" id="PS51146"/>
    </source>
</evidence>
<evidence type="ECO:0000256" key="6">
    <source>
        <dbReference type="ARBA" id="ARBA00022801"/>
    </source>
</evidence>
<evidence type="ECO:0000256" key="5">
    <source>
        <dbReference type="ARBA" id="ARBA00022777"/>
    </source>
</evidence>
<name>A0A1Q2SNI2_9GAMM</name>
<dbReference type="InterPro" id="IPR010624">
    <property type="entry name" value="KaiC_dom"/>
</dbReference>
<accession>A0A1Q2SNI2</accession>
<evidence type="ECO:0000313" key="9">
    <source>
        <dbReference type="Proteomes" id="UP000243679"/>
    </source>
</evidence>
<dbReference type="GO" id="GO:0005524">
    <property type="term" value="F:ATP binding"/>
    <property type="evidence" value="ECO:0007669"/>
    <property type="project" value="InterPro"/>
</dbReference>
<feature type="domain" description="KaiC" evidence="7">
    <location>
        <begin position="243"/>
        <end position="474"/>
    </location>
</feature>
<dbReference type="EMBL" id="AP014836">
    <property type="protein sequence ID" value="BAW80694.1"/>
    <property type="molecule type" value="Genomic_DNA"/>
</dbReference>
<dbReference type="PIRSF" id="PIRSF039117">
    <property type="entry name" value="KaiC"/>
    <property type="match status" value="1"/>
</dbReference>
<dbReference type="Gene3D" id="3.40.50.300">
    <property type="entry name" value="P-loop containing nucleotide triphosphate hydrolases"/>
    <property type="match status" value="2"/>
</dbReference>
<keyword evidence="6" id="KW-0378">Hydrolase</keyword>
<evidence type="ECO:0000256" key="3">
    <source>
        <dbReference type="ARBA" id="ARBA00022679"/>
    </source>
</evidence>
<keyword evidence="5" id="KW-0418">Kinase</keyword>
<dbReference type="Pfam" id="PF06745">
    <property type="entry name" value="ATPase"/>
    <property type="match status" value="2"/>
</dbReference>
<dbReference type="PANTHER" id="PTHR42926:SF1">
    <property type="entry name" value="CIRCADIAN CLOCK OSCILLATOR PROTEIN KAIC 1"/>
    <property type="match status" value="1"/>
</dbReference>
<dbReference type="RefSeq" id="WP_096527207.1">
    <property type="nucleotide sequence ID" value="NZ_AP014836.1"/>
</dbReference>
<dbReference type="InterPro" id="IPR030665">
    <property type="entry name" value="KaiC"/>
</dbReference>
<dbReference type="PANTHER" id="PTHR42926">
    <property type="match status" value="1"/>
</dbReference>
<dbReference type="SUPFAM" id="SSF52540">
    <property type="entry name" value="P-loop containing nucleoside triphosphate hydrolases"/>
    <property type="match status" value="2"/>
</dbReference>
<proteinExistence type="predicted"/>
<keyword evidence="4" id="KW-0677">Repeat</keyword>
<keyword evidence="9" id="KW-1185">Reference proteome</keyword>
<keyword evidence="3" id="KW-0808">Transferase</keyword>
<dbReference type="AlphaFoldDB" id="A0A1Q2SNI2"/>
<dbReference type="InterPro" id="IPR051347">
    <property type="entry name" value="Circadian_clock_KaiC-rel"/>
</dbReference>
<evidence type="ECO:0000313" key="8">
    <source>
        <dbReference type="EMBL" id="BAW80694.1"/>
    </source>
</evidence>
<evidence type="ECO:0000256" key="1">
    <source>
        <dbReference type="ARBA" id="ARBA00012513"/>
    </source>
</evidence>
<evidence type="ECO:0000256" key="4">
    <source>
        <dbReference type="ARBA" id="ARBA00022737"/>
    </source>
</evidence>
<dbReference type="SMART" id="SM00382">
    <property type="entry name" value="AAA"/>
    <property type="match status" value="2"/>
</dbReference>
<dbReference type="GO" id="GO:0004674">
    <property type="term" value="F:protein serine/threonine kinase activity"/>
    <property type="evidence" value="ECO:0007669"/>
    <property type="project" value="UniProtKB-EC"/>
</dbReference>
<dbReference type="KEGG" id="ntt:TAO_1324"/>
<dbReference type="PROSITE" id="PS51146">
    <property type="entry name" value="KAIC"/>
    <property type="match status" value="2"/>
</dbReference>
<feature type="domain" description="KaiC" evidence="7">
    <location>
        <begin position="6"/>
        <end position="240"/>
    </location>
</feature>
<dbReference type="InterPro" id="IPR014774">
    <property type="entry name" value="KaiC-like_dom"/>
</dbReference>
<dbReference type="GO" id="GO:0016787">
    <property type="term" value="F:hydrolase activity"/>
    <property type="evidence" value="ECO:0007669"/>
    <property type="project" value="UniProtKB-KW"/>
</dbReference>
<keyword evidence="2" id="KW-0597">Phosphoprotein</keyword>
<dbReference type="InterPro" id="IPR027417">
    <property type="entry name" value="P-loop_NTPase"/>
</dbReference>